<feature type="region of interest" description="Disordered" evidence="1">
    <location>
        <begin position="254"/>
        <end position="276"/>
    </location>
</feature>
<dbReference type="PROSITE" id="PS51257">
    <property type="entry name" value="PROKAR_LIPOPROTEIN"/>
    <property type="match status" value="1"/>
</dbReference>
<sequence>MVTKNSLGMTIFAMLLGGCGGGEGQVSTEQVSNTETPFNSLANDITDVYFSSRNTDCGEYGDTYRSSVRDLTRVLDFDGYLEIVTEHSCTISSNNIPNHNFNDSSANFKTQVAPVERIFNVDPYPELATEETALSRQMWDGVMLNGVVIDLQSGGCYFPTDPRADEYGNTEAGCPTGVSWRLVPLEYTTKFGVDVHNGHVQPDGSYHYHGNPNAMFDGAPTGDGSPVIGFAADGFPIFGSYIVDSTTGDYRKAQSGYTLREGSRGDRSDTNPGGSFTGVYEKDWEWTGVGDLDECNGMFYKNQYGYYVTDSYPYILNCYKGSPDSSFGKQEIRTSSVSHQN</sequence>
<evidence type="ECO:0000256" key="1">
    <source>
        <dbReference type="SAM" id="MobiDB-lite"/>
    </source>
</evidence>
<evidence type="ECO:0000259" key="2">
    <source>
        <dbReference type="Pfam" id="PF14240"/>
    </source>
</evidence>
<dbReference type="AlphaFoldDB" id="A0A520RZW1"/>
<dbReference type="Pfam" id="PF14240">
    <property type="entry name" value="YHYH"/>
    <property type="match status" value="1"/>
</dbReference>
<proteinExistence type="predicted"/>
<comment type="caution">
    <text evidence="3">The sequence shown here is derived from an EMBL/GenBank/DDBJ whole genome shotgun (WGS) entry which is preliminary data.</text>
</comment>
<accession>A0A520RZW1</accession>
<gene>
    <name evidence="3" type="ORF">EVA68_06140</name>
</gene>
<feature type="domain" description="YHYH" evidence="2">
    <location>
        <begin position="122"/>
        <end position="321"/>
    </location>
</feature>
<reference evidence="3 4" key="1">
    <citation type="submission" date="2019-02" db="EMBL/GenBank/DDBJ databases">
        <title>Prokaryotic population dynamics and viral predation in marine succession experiment using metagenomics: the confinement effect.</title>
        <authorList>
            <person name="Haro-Moreno J.M."/>
            <person name="Rodriguez-Valera F."/>
            <person name="Lopez-Perez M."/>
        </authorList>
    </citation>
    <scope>NUCLEOTIDE SEQUENCE [LARGE SCALE GENOMIC DNA]</scope>
    <source>
        <strain evidence="3">MED-G157</strain>
    </source>
</reference>
<dbReference type="Proteomes" id="UP000316199">
    <property type="component" value="Unassembled WGS sequence"/>
</dbReference>
<protein>
    <submittedName>
        <fullName evidence="3">YHYH protein</fullName>
    </submittedName>
</protein>
<organism evidence="3 4">
    <name type="scientific">OM182 bacterium</name>
    <dbReference type="NCBI Taxonomy" id="2510334"/>
    <lineage>
        <taxon>Bacteria</taxon>
        <taxon>Pseudomonadati</taxon>
        <taxon>Pseudomonadota</taxon>
        <taxon>Gammaproteobacteria</taxon>
        <taxon>OMG group</taxon>
        <taxon>OM182 clade</taxon>
    </lineage>
</organism>
<evidence type="ECO:0000313" key="3">
    <source>
        <dbReference type="EMBL" id="RZO75770.1"/>
    </source>
</evidence>
<name>A0A520RZW1_9GAMM</name>
<dbReference type="EMBL" id="SHAG01000025">
    <property type="protein sequence ID" value="RZO75770.1"/>
    <property type="molecule type" value="Genomic_DNA"/>
</dbReference>
<dbReference type="InterPro" id="IPR025924">
    <property type="entry name" value="YHYH_dom"/>
</dbReference>
<evidence type="ECO:0000313" key="4">
    <source>
        <dbReference type="Proteomes" id="UP000316199"/>
    </source>
</evidence>